<organism evidence="2 3">
    <name type="scientific">Gordonia phage Eyre</name>
    <dbReference type="NCBI Taxonomy" id="1887646"/>
    <lineage>
        <taxon>Viruses</taxon>
        <taxon>Duplodnaviria</taxon>
        <taxon>Heunggongvirae</taxon>
        <taxon>Uroviricota</taxon>
        <taxon>Caudoviricetes</taxon>
        <taxon>Eyrevirus</taxon>
        <taxon>Eyrevirus eyre</taxon>
    </lineage>
</organism>
<dbReference type="RefSeq" id="YP_009292456.1">
    <property type="nucleotide sequence ID" value="NC_031122.1"/>
</dbReference>
<protein>
    <submittedName>
        <fullName evidence="2">Uncharacterized protein</fullName>
    </submittedName>
</protein>
<feature type="region of interest" description="Disordered" evidence="1">
    <location>
        <begin position="19"/>
        <end position="39"/>
    </location>
</feature>
<evidence type="ECO:0000313" key="2">
    <source>
        <dbReference type="EMBL" id="AOE44345.1"/>
    </source>
</evidence>
<dbReference type="KEGG" id="vg:29068971"/>
<dbReference type="EMBL" id="KX557277">
    <property type="protein sequence ID" value="AOE44345.1"/>
    <property type="molecule type" value="Genomic_DNA"/>
</dbReference>
<keyword evidence="3" id="KW-1185">Reference proteome</keyword>
<dbReference type="Proteomes" id="UP000201149">
    <property type="component" value="Segment"/>
</dbReference>
<evidence type="ECO:0000313" key="3">
    <source>
        <dbReference type="Proteomes" id="UP000201149"/>
    </source>
</evidence>
<accession>A0A1B3B008</accession>
<name>A0A1B3B008_9CAUD</name>
<reference evidence="3" key="1">
    <citation type="submission" date="2016-07" db="EMBL/GenBank/DDBJ databases">
        <authorList>
            <person name="Florea S."/>
            <person name="Webb J.S."/>
            <person name="Jaromczyk J."/>
            <person name="Schardl C.L."/>
        </authorList>
    </citation>
    <scope>NUCLEOTIDE SEQUENCE [LARGE SCALE GENOMIC DNA]</scope>
</reference>
<sequence length="72" mass="8030">MKRLMRLWHELTTPPRTFRPGDRVHVKGAPEGGESVGTVECAYPGRPEVVDVWFDDGIGGAYLALALERHID</sequence>
<gene>
    <name evidence="2" type="primary">65</name>
    <name evidence="2" type="ORF">SEA_EYRE_65</name>
</gene>
<dbReference type="GeneID" id="29068971"/>
<proteinExistence type="predicted"/>
<evidence type="ECO:0000256" key="1">
    <source>
        <dbReference type="SAM" id="MobiDB-lite"/>
    </source>
</evidence>